<feature type="transmembrane region" description="Helical" evidence="1">
    <location>
        <begin position="220"/>
        <end position="237"/>
    </location>
</feature>
<feature type="transmembrane region" description="Helical" evidence="1">
    <location>
        <begin position="393"/>
        <end position="411"/>
    </location>
</feature>
<proteinExistence type="predicted"/>
<keyword evidence="3" id="KW-1185">Reference proteome</keyword>
<sequence length="420" mass="48051">MKVVICILPIICFLMSMHKYKTWNNPYVIFNILWSVVGILILCGNKSVYTPSITAMLCVITGIIGFNLSALSRRITLGNRSVLNVKYMFNPRRAAIISTIVLIVSFFLSIDAIRSLLVGVSYSDIRNDYYTYDGGGSVLLYYFREYIIDPLRYVVIVSAIFAIFKKEYRSKLLILNASFCVLLQAVSNGGRYILMNTFFMIICGALILNRNAKLSLKQKMEIVFFGGILAYGLIFLTNSRATYLMQNMTIGEKMFSTVYQYFAGSITYLGEVIKNTPNIKGTTYGVNFVAGWISPLFVILNYIGILSYPQVFSVIGTEACKVLKIGENLYYNAMPTVFGYFYIDGGLVLIFIEAWIWGYICKRLYTRAENGNLLFTAVYILMFLQICNASTRWFLYSTGYCLAFIYMRLVFDREKFVRRW</sequence>
<feature type="transmembrane region" description="Helical" evidence="1">
    <location>
        <begin position="53"/>
        <end position="72"/>
    </location>
</feature>
<dbReference type="Proteomes" id="UP000469424">
    <property type="component" value="Unassembled WGS sequence"/>
</dbReference>
<feature type="transmembrane region" description="Helical" evidence="1">
    <location>
        <begin position="192"/>
        <end position="208"/>
    </location>
</feature>
<evidence type="ECO:0000313" key="3">
    <source>
        <dbReference type="Proteomes" id="UP000469424"/>
    </source>
</evidence>
<feature type="transmembrane region" description="Helical" evidence="1">
    <location>
        <begin position="337"/>
        <end position="359"/>
    </location>
</feature>
<dbReference type="AlphaFoldDB" id="A0A6N7X6K3"/>
<feature type="transmembrane region" description="Helical" evidence="1">
    <location>
        <begin position="285"/>
        <end position="305"/>
    </location>
</feature>
<dbReference type="EMBL" id="VUNA01000015">
    <property type="protein sequence ID" value="MST71160.1"/>
    <property type="molecule type" value="Genomic_DNA"/>
</dbReference>
<dbReference type="NCBIfam" id="TIGR04370">
    <property type="entry name" value="glyco_rpt_poly"/>
    <property type="match status" value="1"/>
</dbReference>
<name>A0A6N7X6K3_9FIRM</name>
<comment type="caution">
    <text evidence="2">The sequence shown here is derived from an EMBL/GenBank/DDBJ whole genome shotgun (WGS) entry which is preliminary data.</text>
</comment>
<reference evidence="2 3" key="1">
    <citation type="submission" date="2019-08" db="EMBL/GenBank/DDBJ databases">
        <title>In-depth cultivation of the pig gut microbiome towards novel bacterial diversity and tailored functional studies.</title>
        <authorList>
            <person name="Wylensek D."/>
            <person name="Hitch T.C.A."/>
            <person name="Clavel T."/>
        </authorList>
    </citation>
    <scope>NUCLEOTIDE SEQUENCE [LARGE SCALE GENOMIC DNA]</scope>
    <source>
        <strain evidence="2 3">WCA-MUC-591-APC-4B</strain>
    </source>
</reference>
<keyword evidence="1" id="KW-0472">Membrane</keyword>
<accession>A0A6N7X6K3</accession>
<feature type="transmembrane region" description="Helical" evidence="1">
    <location>
        <begin position="146"/>
        <end position="164"/>
    </location>
</feature>
<evidence type="ECO:0000313" key="2">
    <source>
        <dbReference type="EMBL" id="MST71160.1"/>
    </source>
</evidence>
<keyword evidence="1" id="KW-0812">Transmembrane</keyword>
<feature type="transmembrane region" description="Helical" evidence="1">
    <location>
        <begin position="93"/>
        <end position="113"/>
    </location>
</feature>
<evidence type="ECO:0000256" key="1">
    <source>
        <dbReference type="SAM" id="Phobius"/>
    </source>
</evidence>
<dbReference type="RefSeq" id="WP_154554721.1">
    <property type="nucleotide sequence ID" value="NZ_VUNA01000015.1"/>
</dbReference>
<keyword evidence="1" id="KW-1133">Transmembrane helix</keyword>
<feature type="transmembrane region" description="Helical" evidence="1">
    <location>
        <begin position="371"/>
        <end position="387"/>
    </location>
</feature>
<protein>
    <submittedName>
        <fullName evidence="2">Oligosaccharide repeat unit polymerase</fullName>
    </submittedName>
</protein>
<organism evidence="2 3">
    <name type="scientific">Mogibacterium kristiansenii</name>
    <dbReference type="NCBI Taxonomy" id="2606708"/>
    <lineage>
        <taxon>Bacteria</taxon>
        <taxon>Bacillati</taxon>
        <taxon>Bacillota</taxon>
        <taxon>Clostridia</taxon>
        <taxon>Peptostreptococcales</taxon>
        <taxon>Anaerovoracaceae</taxon>
        <taxon>Mogibacterium</taxon>
    </lineage>
</organism>
<gene>
    <name evidence="2" type="ORF">FYJ65_07515</name>
</gene>
<feature type="transmembrane region" description="Helical" evidence="1">
    <location>
        <begin position="27"/>
        <end position="47"/>
    </location>
</feature>